<dbReference type="InterPro" id="IPR049730">
    <property type="entry name" value="SNF2/RAD54-like_C"/>
</dbReference>
<dbReference type="InterPro" id="IPR020838">
    <property type="entry name" value="DBINO"/>
</dbReference>
<dbReference type="STRING" id="1890364.A0A2P6MWF3"/>
<dbReference type="CDD" id="cd18793">
    <property type="entry name" value="SF2_C_SNF"/>
    <property type="match status" value="1"/>
</dbReference>
<gene>
    <name evidence="16" type="ORF">PROFUN_01758</name>
</gene>
<comment type="subunit">
    <text evidence="11">Component of the INO80 chromatin-remodeling complex.</text>
</comment>
<dbReference type="PROSITE" id="PS51192">
    <property type="entry name" value="HELICASE_ATP_BIND_1"/>
    <property type="match status" value="1"/>
</dbReference>
<dbReference type="GO" id="GO:0042393">
    <property type="term" value="F:histone binding"/>
    <property type="evidence" value="ECO:0007669"/>
    <property type="project" value="TreeGrafter"/>
</dbReference>
<dbReference type="FunCoup" id="A0A2P6MWF3">
    <property type="interactions" value="353"/>
</dbReference>
<comment type="similarity">
    <text evidence="2 11">Belongs to the SNF2/RAD54 helicase family.</text>
</comment>
<organism evidence="16 17">
    <name type="scientific">Planoprotostelium fungivorum</name>
    <dbReference type="NCBI Taxonomy" id="1890364"/>
    <lineage>
        <taxon>Eukaryota</taxon>
        <taxon>Amoebozoa</taxon>
        <taxon>Evosea</taxon>
        <taxon>Variosea</taxon>
        <taxon>Cavosteliida</taxon>
        <taxon>Cavosteliaceae</taxon>
        <taxon>Planoprotostelium</taxon>
    </lineage>
</organism>
<feature type="domain" description="Helicase ATP-binding" evidence="13">
    <location>
        <begin position="363"/>
        <end position="515"/>
    </location>
</feature>
<dbReference type="EMBL" id="MDYQ01000353">
    <property type="protein sequence ID" value="PRP76042.1"/>
    <property type="molecule type" value="Genomic_DNA"/>
</dbReference>
<dbReference type="SMART" id="SM00487">
    <property type="entry name" value="DEXDc"/>
    <property type="match status" value="1"/>
</dbReference>
<dbReference type="Pfam" id="PF00176">
    <property type="entry name" value="SNF2-rel_dom"/>
    <property type="match status" value="1"/>
</dbReference>
<reference evidence="16 17" key="1">
    <citation type="journal article" date="2018" name="Genome Biol. Evol.">
        <title>Multiple Roots of Fruiting Body Formation in Amoebozoa.</title>
        <authorList>
            <person name="Hillmann F."/>
            <person name="Forbes G."/>
            <person name="Novohradska S."/>
            <person name="Ferling I."/>
            <person name="Riege K."/>
            <person name="Groth M."/>
            <person name="Westermann M."/>
            <person name="Marz M."/>
            <person name="Spaller T."/>
            <person name="Winckler T."/>
            <person name="Schaap P."/>
            <person name="Glockner G."/>
        </authorList>
    </citation>
    <scope>NUCLEOTIDE SEQUENCE [LARGE SCALE GENOMIC DNA]</scope>
    <source>
        <strain evidence="16 17">Jena</strain>
    </source>
</reference>
<feature type="domain" description="DBINO" evidence="15">
    <location>
        <begin position="138"/>
        <end position="264"/>
    </location>
</feature>
<comment type="catalytic activity">
    <reaction evidence="11">
        <text>ATP + H2O = ADP + phosphate + H(+)</text>
        <dbReference type="Rhea" id="RHEA:13065"/>
        <dbReference type="ChEBI" id="CHEBI:15377"/>
        <dbReference type="ChEBI" id="CHEBI:15378"/>
        <dbReference type="ChEBI" id="CHEBI:30616"/>
        <dbReference type="ChEBI" id="CHEBI:43474"/>
        <dbReference type="ChEBI" id="CHEBI:456216"/>
    </reaction>
</comment>
<evidence type="ECO:0000256" key="12">
    <source>
        <dbReference type="SAM" id="MobiDB-lite"/>
    </source>
</evidence>
<comment type="domain">
    <text evidence="11">The DBINO region is involved in binding to DNA.</text>
</comment>
<comment type="function">
    <text evidence="11">ATPase component of the INO80 complex which remodels chromatin by shifting nucleosomes and is involved in DNA repair.</text>
</comment>
<evidence type="ECO:0000256" key="11">
    <source>
        <dbReference type="RuleBase" id="RU368001"/>
    </source>
</evidence>
<dbReference type="PROSITE" id="PS51194">
    <property type="entry name" value="HELICASE_CTER"/>
    <property type="match status" value="1"/>
</dbReference>
<dbReference type="Gene3D" id="3.40.50.10810">
    <property type="entry name" value="Tandem AAA-ATPase domain"/>
    <property type="match status" value="1"/>
</dbReference>
<evidence type="ECO:0000256" key="1">
    <source>
        <dbReference type="ARBA" id="ARBA00004123"/>
    </source>
</evidence>
<dbReference type="PANTHER" id="PTHR45685:SF2">
    <property type="entry name" value="CHROMATIN-REMODELING ATPASE INO80"/>
    <property type="match status" value="1"/>
</dbReference>
<keyword evidence="8 11" id="KW-0238">DNA-binding</keyword>
<dbReference type="InterPro" id="IPR050520">
    <property type="entry name" value="INO80/SWR1_helicase"/>
</dbReference>
<evidence type="ECO:0000256" key="6">
    <source>
        <dbReference type="ARBA" id="ARBA00022801"/>
    </source>
</evidence>
<keyword evidence="7 11" id="KW-0067">ATP-binding</keyword>
<feature type="domain" description="Helicase C-terminal" evidence="14">
    <location>
        <begin position="943"/>
        <end position="1099"/>
    </location>
</feature>
<feature type="compositionally biased region" description="Basic and acidic residues" evidence="12">
    <location>
        <begin position="1155"/>
        <end position="1168"/>
    </location>
</feature>
<evidence type="ECO:0000259" key="14">
    <source>
        <dbReference type="PROSITE" id="PS51194"/>
    </source>
</evidence>
<accession>A0A2P6MWF3</accession>
<feature type="compositionally biased region" description="Basic and acidic residues" evidence="12">
    <location>
        <begin position="220"/>
        <end position="239"/>
    </location>
</feature>
<dbReference type="AlphaFoldDB" id="A0A2P6MWF3"/>
<dbReference type="InterPro" id="IPR038718">
    <property type="entry name" value="SNF2-like_sf"/>
</dbReference>
<dbReference type="InterPro" id="IPR001650">
    <property type="entry name" value="Helicase_C-like"/>
</dbReference>
<dbReference type="Pfam" id="PF13892">
    <property type="entry name" value="DBINO"/>
    <property type="match status" value="1"/>
</dbReference>
<keyword evidence="6 11" id="KW-0378">Hydrolase</keyword>
<feature type="region of interest" description="Disordered" evidence="12">
    <location>
        <begin position="315"/>
        <end position="340"/>
    </location>
</feature>
<dbReference type="FunFam" id="3.40.50.10810:FF:000006">
    <property type="entry name" value="Putative DNA helicase INO80"/>
    <property type="match status" value="1"/>
</dbReference>
<dbReference type="OrthoDB" id="372624at2759"/>
<dbReference type="PANTHER" id="PTHR45685">
    <property type="entry name" value="HELICASE SRCAP-RELATED"/>
    <property type="match status" value="1"/>
</dbReference>
<dbReference type="InterPro" id="IPR027417">
    <property type="entry name" value="P-loop_NTPase"/>
</dbReference>
<feature type="compositionally biased region" description="Acidic residues" evidence="12">
    <location>
        <begin position="1"/>
        <end position="19"/>
    </location>
</feature>
<dbReference type="InterPro" id="IPR014001">
    <property type="entry name" value="Helicase_ATP-bd"/>
</dbReference>
<dbReference type="GO" id="GO:0003677">
    <property type="term" value="F:DNA binding"/>
    <property type="evidence" value="ECO:0007669"/>
    <property type="project" value="UniProtKB-UniRule"/>
</dbReference>
<dbReference type="SUPFAM" id="SSF52540">
    <property type="entry name" value="P-loop containing nucleoside triphosphate hydrolases"/>
    <property type="match status" value="2"/>
</dbReference>
<dbReference type="GO" id="GO:0006338">
    <property type="term" value="P:chromatin remodeling"/>
    <property type="evidence" value="ECO:0007669"/>
    <property type="project" value="UniProtKB-UniRule"/>
</dbReference>
<evidence type="ECO:0000256" key="2">
    <source>
        <dbReference type="ARBA" id="ARBA00007025"/>
    </source>
</evidence>
<evidence type="ECO:0000256" key="4">
    <source>
        <dbReference type="ARBA" id="ARBA00022741"/>
    </source>
</evidence>
<evidence type="ECO:0000313" key="16">
    <source>
        <dbReference type="EMBL" id="PRP76042.1"/>
    </source>
</evidence>
<dbReference type="Proteomes" id="UP000241769">
    <property type="component" value="Unassembled WGS sequence"/>
</dbReference>
<evidence type="ECO:0000313" key="17">
    <source>
        <dbReference type="Proteomes" id="UP000241769"/>
    </source>
</evidence>
<dbReference type="InterPro" id="IPR000330">
    <property type="entry name" value="SNF2_N"/>
</dbReference>
<evidence type="ECO:0000256" key="7">
    <source>
        <dbReference type="ARBA" id="ARBA00022840"/>
    </source>
</evidence>
<dbReference type="Gene3D" id="3.40.50.300">
    <property type="entry name" value="P-loop containing nucleotide triphosphate hydrolases"/>
    <property type="match status" value="2"/>
</dbReference>
<dbReference type="PROSITE" id="PS51413">
    <property type="entry name" value="DBINO"/>
    <property type="match status" value="1"/>
</dbReference>
<comment type="subcellular location">
    <subcellularLocation>
        <location evidence="1 11">Nucleus</location>
    </subcellularLocation>
</comment>
<sequence>MAVDEREEEVYESEAEDGATYERSLKRRRLNGRRPVKVPFHRYLFYVDPKKVANTYIDLESRPYEEYDQGTHLFDPDTHIFEEDVNAPLLPDEVVIKEPTPPSSEDEMMLPLQDVSDVEGLDELDGEDDGTDTSFAGSWKRMLRRELPKAHKSMCHARNVALTLSKKMANAAQKKFKERKPKQSGNSKLVLGNKGKKMVREIAAFWRKFERDEKEAKKKAEKEALEQRKREEENRETKRQQRKLNYLLTQTELFSHFVNKQKDLQVETIEGEARASSDAYDRHMKATQQFDEEAERIKNGARAVLEVRGVMEEAAKRSQAAAPPPTVGKDDFNGAGNEPTIKQPKMLQCQLKEYQLKGLSWMVNLYDQGINGILADDMGLGKTVQSIAFLSHLAEEKDIWGPFIVIAPVVTLHNWQQELSRFCPTLKVMPYWGTQKERKAIRKFWNPKYLHTPQSPFHVLITSYNLVVLDDKYLRRVKWQNMIFDEAQALKSSGSSRWKSLMSFSCRNRLLLTGTYTYGTPIQNNMAELWSLLHFIMPTLFDSHDEFNEWFSKDIENHAGGQATLDEHQLGRLRMILKPFMLRRVKKDIELEIGEKIEVELRCSLTARQRKLYKMVKEKVPIAELLKSVQHKKKSDNMSSLLNLVMQFRKVCAHPEIFERSEPVSPFNFVLEPNIDMQGNPDLLITTNRNPISFTISKSMYRGGMVSLRGISRKKWLTDKFSVFHPENVHRGSVVDGGTFGFTRLSDMSPGDVSNMSQCGLPQAFHALRTFQDLRAHQLYTRRRDLSSKLDKRSMLLLNLVEGFGAKHFRENSEFLCEISPLPLDRYQCHSSIFKHYRIDTCKATAPLIEYYCPDRSFIYERNAILEDSWEKTLLLGFTMTYWTYSREMFNRFPLVDPTPKDELSLIPAPSGSLQDVFDVKSPQPIWMPDLVKLLTDSGKMQVLDRLLLQLKREGHRVLIYSQMTKMIDILEDFMGFRKYKYYRLDGSSKLEDRRDMVNDFQASNEVFVFLLSTRAGGLGINLTAADTVIFYDSDWNPTIDEQAMDRAHRLGQTKTVTVYRLITTNTVEERILKRAKEKHRIQSLVISGNRPVAKADEVAEGLDEDEMLSFLLDEDEAKQVLSQKNDKKRRAPSKPGPKKSAAPPAAGAPVAATMKEKDADEAYEGPKKKAKSSFGLGRAPSKKKSAAGPKKKKNDD</sequence>
<name>A0A2P6MWF3_9EUKA</name>
<keyword evidence="9 11" id="KW-0234">DNA repair</keyword>
<dbReference type="InParanoid" id="A0A2P6MWF3"/>
<feature type="region of interest" description="Disordered" evidence="12">
    <location>
        <begin position="1"/>
        <end position="20"/>
    </location>
</feature>
<dbReference type="EC" id="3.6.4.-" evidence="11"/>
<dbReference type="SMART" id="SM00490">
    <property type="entry name" value="HELICc"/>
    <property type="match status" value="1"/>
</dbReference>
<evidence type="ECO:0000256" key="3">
    <source>
        <dbReference type="ARBA" id="ARBA00019805"/>
    </source>
</evidence>
<feature type="compositionally biased region" description="Basic residues" evidence="12">
    <location>
        <begin position="1181"/>
        <end position="1197"/>
    </location>
</feature>
<evidence type="ECO:0000259" key="15">
    <source>
        <dbReference type="PROSITE" id="PS51413"/>
    </source>
</evidence>
<feature type="region of interest" description="Disordered" evidence="12">
    <location>
        <begin position="1121"/>
        <end position="1197"/>
    </location>
</feature>
<keyword evidence="10" id="KW-0539">Nucleus</keyword>
<keyword evidence="4" id="KW-0547">Nucleotide-binding</keyword>
<protein>
    <recommendedName>
        <fullName evidence="3 11">Chromatin-remodeling ATPase INO80</fullName>
        <ecNumber evidence="11">3.6.4.-</ecNumber>
    </recommendedName>
</protein>
<proteinExistence type="inferred from homology"/>
<evidence type="ECO:0000259" key="13">
    <source>
        <dbReference type="PROSITE" id="PS51192"/>
    </source>
</evidence>
<comment type="caution">
    <text evidence="16">The sequence shown here is derived from an EMBL/GenBank/DDBJ whole genome shotgun (WGS) entry which is preliminary data.</text>
</comment>
<dbReference type="GO" id="GO:0006281">
    <property type="term" value="P:DNA repair"/>
    <property type="evidence" value="ECO:0007669"/>
    <property type="project" value="UniProtKB-UniRule"/>
</dbReference>
<evidence type="ECO:0000256" key="10">
    <source>
        <dbReference type="ARBA" id="ARBA00023242"/>
    </source>
</evidence>
<feature type="compositionally biased region" description="Low complexity" evidence="12">
    <location>
        <begin position="1139"/>
        <end position="1153"/>
    </location>
</feature>
<evidence type="ECO:0000256" key="5">
    <source>
        <dbReference type="ARBA" id="ARBA00022763"/>
    </source>
</evidence>
<dbReference type="GO" id="GO:0005524">
    <property type="term" value="F:ATP binding"/>
    <property type="evidence" value="ECO:0007669"/>
    <property type="project" value="UniProtKB-UniRule"/>
</dbReference>
<keyword evidence="5 11" id="KW-0227">DNA damage</keyword>
<evidence type="ECO:0000256" key="9">
    <source>
        <dbReference type="ARBA" id="ARBA00023204"/>
    </source>
</evidence>
<keyword evidence="17" id="KW-1185">Reference proteome</keyword>
<evidence type="ECO:0000256" key="8">
    <source>
        <dbReference type="ARBA" id="ARBA00023125"/>
    </source>
</evidence>
<dbReference type="GO" id="GO:0031011">
    <property type="term" value="C:Ino80 complex"/>
    <property type="evidence" value="ECO:0007669"/>
    <property type="project" value="UniProtKB-UniRule"/>
</dbReference>
<feature type="region of interest" description="Disordered" evidence="12">
    <location>
        <begin position="220"/>
        <end position="240"/>
    </location>
</feature>
<dbReference type="GO" id="GO:0016887">
    <property type="term" value="F:ATP hydrolysis activity"/>
    <property type="evidence" value="ECO:0007669"/>
    <property type="project" value="TreeGrafter"/>
</dbReference>
<dbReference type="Pfam" id="PF00271">
    <property type="entry name" value="Helicase_C"/>
    <property type="match status" value="1"/>
</dbReference>